<dbReference type="SMART" id="SM00191">
    <property type="entry name" value="Int_alpha"/>
    <property type="match status" value="4"/>
</dbReference>
<dbReference type="Pfam" id="PF01839">
    <property type="entry name" value="FG-GAP"/>
    <property type="match status" value="1"/>
</dbReference>
<accession>A0A5C1ADL3</accession>
<dbReference type="Gene3D" id="2.60.40.10">
    <property type="entry name" value="Immunoglobulins"/>
    <property type="match status" value="1"/>
</dbReference>
<sequence length="1616" mass="160571">MPFSKLSRWLPKSLRPVRRPLRTTLSLQPLEAREVPATHIWTGANGNFWNDNGNWTGGKPTTGEVGGTVVQLGTNTNTFQNIPNLNVDQLVFTNNGSATLTLLQPLGLDGSLVSISKNVINPAGTTNSINGTSDLKLLGTTEPYFAINGTLSIDTSISGTQDLRLNEGGGVLELNKPNSYAGDTIVNQGILRLNGGGSANNTIAATNLKIGNNVGPAGEAVVQVNVDGQIPNIPIIVGSDGVLNLLGHTDFVGGLTLNGGQLATGGGTLGLNDDITVTANATLNVDGATKAGNVALQPNDHNFDVAPGVTLTVKTRLTGPGNVAVIGGGTVAYENAGPTANDYTGQTRVYDGTLTLHDAALNSAFAGSLFVGDGTGAAGTAVVKLLTTSEIPNTGVVKVSADGLLDLNGFNDTLGSLSLEGNGQIVTNGSKLGVTSNIVVQPGTTQFNITGDIDFSGSGFGAGSVLISDAASTLVIDGVVSGDNGLSLSGQGTLRLDGSSANTYTGTTTVTGGTLLLNHTTGPAVSNKLNLSGSSNGAVVRLAQDNQLPADSAVTMFASTLDVNGHQQTVGKLSLSANTMVTTGTGKLTLGGDVSFTSAISGQARLTGNFDLGTGDRVFTIADSQADIEVTIDGIISGGAAANLIKDGAGTLEITGLVGTPNTYGGKTWVKDGRLLLNDFGFNEVVSKTVEVGDTIGAAGSAILQLEQSAELPTDATVTVHADGLFDLSFNGKNRGQTIGTLTLDGGRVERGTLSVGDITATDTGPSVITSLVSFLDGPHTITVADGAAAEDLRIEGPLASNSLVDTFVKAGPGTLALAGVSTYARPTSITAGTLLVDGSSPASPITLTAGTLGGSGSIGTVTATGGSIAPGSNSTATLTTKSLALGGATFLVELGGTAAGQFDQLKAIGTVDLTGAMLNVSASFTPSAGQQFTILDNDDSDAIVGTFAGRPEGQAFTLAGRPFTITYHGGDGNDVVLIESTPNTPPMISDVTGQTSDGSAVGPVGFTVNDTETPGGLVVTASSSNPTLIPDGNVVLSGSGGSRMVTLTPVAGQAGSATITLTVTDPAGQTATDTFTLTVTLPPTVPPTNTPPTISAVADQTTAGSPVGPLNFTVNDAETPPANLNVTASSSNVALVPVANITIGGSGMSRTVTVAPAPGQTGTATITLIVTDASGAAVSETFDVVVSSPAVNQLPTISDVGNQTGTGVVGPVAFIVGDLETAAANLSVTAVSSNPALIPSGNIAISGSGANRTVTVTPVAGQTGATTITLTVTDVSGGTATDTFTVTVSAVTPPPVATAVAPKEFAAGAGAGGQVRFFNADGSERFTVTPFPGFAGGVRTAAADFNGDGVADLVVGTGPGRATRVRVLDGVTQAELFTVDPFEATFTGGVYVAAGDVTGDGVPELVISPDEGGGPRVRVFSGNGFGVVDDFFGIDDPNFRGGARAAVGDLNGDGDGDLIVVAGFGGGPRVAAFDGTTLGGGHKKLFGDFFAFEQALRNGVFVTAGDVNGDGFADLIAGGGPGGGPRVLALDGKSLLANAQTPLANFFGGDTSSRAGIHVAVKNLDGDALADIVVGAGTGSRVTAYLGKNIGPDGTPASALDFDAVAGVTTGVFVG</sequence>
<dbReference type="Gene3D" id="2.130.10.130">
    <property type="entry name" value="Integrin alpha, N-terminal"/>
    <property type="match status" value="2"/>
</dbReference>
<dbReference type="SUPFAM" id="SSF51126">
    <property type="entry name" value="Pectin lyase-like"/>
    <property type="match status" value="2"/>
</dbReference>
<gene>
    <name evidence="4" type="ORF">PX52LOC_03197</name>
</gene>
<dbReference type="OrthoDB" id="227135at2"/>
<name>A0A5C1ADL3_9BACT</name>
<dbReference type="Pfam" id="PF12951">
    <property type="entry name" value="PATR"/>
    <property type="match status" value="5"/>
</dbReference>
<dbReference type="InterPro" id="IPR013519">
    <property type="entry name" value="Int_alpha_beta-p"/>
</dbReference>
<evidence type="ECO:0000313" key="5">
    <source>
        <dbReference type="Proteomes" id="UP000324974"/>
    </source>
</evidence>
<dbReference type="KEGG" id="lrs:PX52LOC_03197"/>
<keyword evidence="3" id="KW-0325">Glycoprotein</keyword>
<dbReference type="InterPro" id="IPR028994">
    <property type="entry name" value="Integrin_alpha_N"/>
</dbReference>
<dbReference type="EMBL" id="CP042425">
    <property type="protein sequence ID" value="QEL16257.1"/>
    <property type="molecule type" value="Genomic_DNA"/>
</dbReference>
<protein>
    <submittedName>
        <fullName evidence="4">Autotransporter-like repeat protein</fullName>
    </submittedName>
</protein>
<proteinExistence type="predicted"/>
<reference evidence="5" key="1">
    <citation type="submission" date="2019-08" db="EMBL/GenBank/DDBJ databases">
        <title>Limnoglobus roseus gen. nov., sp. nov., a novel freshwater planctomycete with a giant genome from the family Gemmataceae.</title>
        <authorList>
            <person name="Kulichevskaya I.S."/>
            <person name="Naumoff D.G."/>
            <person name="Miroshnikov K."/>
            <person name="Ivanova A."/>
            <person name="Philippov D.A."/>
            <person name="Hakobyan A."/>
            <person name="Rijpstra I.C."/>
            <person name="Sinninghe Damste J.S."/>
            <person name="Liesack W."/>
            <person name="Dedysh S.N."/>
        </authorList>
    </citation>
    <scope>NUCLEOTIDE SEQUENCE [LARGE SCALE GENOMIC DNA]</scope>
    <source>
        <strain evidence="5">PX52</strain>
    </source>
</reference>
<dbReference type="InterPro" id="IPR013425">
    <property type="entry name" value="Autotrns_rpt"/>
</dbReference>
<dbReference type="RefSeq" id="WP_149111010.1">
    <property type="nucleotide sequence ID" value="NZ_CP042425.1"/>
</dbReference>
<keyword evidence="1" id="KW-0732">Signal</keyword>
<evidence type="ECO:0000256" key="3">
    <source>
        <dbReference type="ARBA" id="ARBA00023180"/>
    </source>
</evidence>
<dbReference type="InterPro" id="IPR011050">
    <property type="entry name" value="Pectin_lyase_fold/virulence"/>
</dbReference>
<evidence type="ECO:0000256" key="1">
    <source>
        <dbReference type="ARBA" id="ARBA00022729"/>
    </source>
</evidence>
<organism evidence="4 5">
    <name type="scientific">Limnoglobus roseus</name>
    <dbReference type="NCBI Taxonomy" id="2598579"/>
    <lineage>
        <taxon>Bacteria</taxon>
        <taxon>Pseudomonadati</taxon>
        <taxon>Planctomycetota</taxon>
        <taxon>Planctomycetia</taxon>
        <taxon>Gemmatales</taxon>
        <taxon>Gemmataceae</taxon>
        <taxon>Limnoglobus</taxon>
    </lineage>
</organism>
<dbReference type="SUPFAM" id="SSF69318">
    <property type="entry name" value="Integrin alpha N-terminal domain"/>
    <property type="match status" value="1"/>
</dbReference>
<dbReference type="InterPro" id="IPR013517">
    <property type="entry name" value="FG-GAP"/>
</dbReference>
<dbReference type="Pfam" id="PF17963">
    <property type="entry name" value="Big_9"/>
    <property type="match status" value="1"/>
</dbReference>
<dbReference type="NCBIfam" id="TIGR02601">
    <property type="entry name" value="autotrns_rpt"/>
    <property type="match status" value="3"/>
</dbReference>
<keyword evidence="5" id="KW-1185">Reference proteome</keyword>
<dbReference type="InterPro" id="IPR013783">
    <property type="entry name" value="Ig-like_fold"/>
</dbReference>
<dbReference type="Proteomes" id="UP000324974">
    <property type="component" value="Chromosome"/>
</dbReference>
<evidence type="ECO:0000256" key="2">
    <source>
        <dbReference type="ARBA" id="ARBA00022737"/>
    </source>
</evidence>
<keyword evidence="2" id="KW-0677">Repeat</keyword>
<evidence type="ECO:0000313" key="4">
    <source>
        <dbReference type="EMBL" id="QEL16257.1"/>
    </source>
</evidence>